<feature type="compositionally biased region" description="Basic and acidic residues" evidence="6">
    <location>
        <begin position="327"/>
        <end position="339"/>
    </location>
</feature>
<feature type="compositionally biased region" description="Polar residues" evidence="6">
    <location>
        <begin position="340"/>
        <end position="350"/>
    </location>
</feature>
<dbReference type="Proteomes" id="UP000467840">
    <property type="component" value="Chromosome 2"/>
</dbReference>
<dbReference type="AlphaFoldDB" id="A0A6A6KV12"/>
<dbReference type="EMBL" id="JAAGAX010000015">
    <property type="protein sequence ID" value="KAF2291873.1"/>
    <property type="molecule type" value="Genomic_DNA"/>
</dbReference>
<feature type="region of interest" description="Disordered" evidence="6">
    <location>
        <begin position="233"/>
        <end position="280"/>
    </location>
</feature>
<feature type="zinc finger region" description="C3H1-type" evidence="5">
    <location>
        <begin position="174"/>
        <end position="201"/>
    </location>
</feature>
<dbReference type="GO" id="GO:0008270">
    <property type="term" value="F:zinc ion binding"/>
    <property type="evidence" value="ECO:0007669"/>
    <property type="project" value="UniProtKB-KW"/>
</dbReference>
<keyword evidence="4 5" id="KW-0862">Zinc</keyword>
<dbReference type="InterPro" id="IPR036855">
    <property type="entry name" value="Znf_CCCH_sf"/>
</dbReference>
<keyword evidence="1 5" id="KW-0479">Metal-binding</keyword>
<keyword evidence="9" id="KW-1185">Reference proteome</keyword>
<feature type="domain" description="C3H1-type" evidence="7">
    <location>
        <begin position="204"/>
        <end position="227"/>
    </location>
</feature>
<protein>
    <recommendedName>
        <fullName evidence="7">C3H1-type domain-containing protein</fullName>
    </recommendedName>
</protein>
<dbReference type="GO" id="GO:0005634">
    <property type="term" value="C:nucleus"/>
    <property type="evidence" value="ECO:0007669"/>
    <property type="project" value="TreeGrafter"/>
</dbReference>
<proteinExistence type="predicted"/>
<gene>
    <name evidence="8" type="ORF">GH714_035948</name>
</gene>
<feature type="region of interest" description="Disordered" evidence="6">
    <location>
        <begin position="98"/>
        <end position="133"/>
    </location>
</feature>
<accession>A0A6A6KV12</accession>
<keyword evidence="3 5" id="KW-0863">Zinc-finger</keyword>
<feature type="domain" description="C3H1-type" evidence="7">
    <location>
        <begin position="145"/>
        <end position="172"/>
    </location>
</feature>
<dbReference type="Gene3D" id="4.10.1000.10">
    <property type="entry name" value="Zinc finger, CCCH-type"/>
    <property type="match status" value="1"/>
</dbReference>
<feature type="zinc finger region" description="C3H1-type" evidence="5">
    <location>
        <begin position="145"/>
        <end position="172"/>
    </location>
</feature>
<reference evidence="8 9" key="1">
    <citation type="journal article" date="2020" name="Mol. Plant">
        <title>The Chromosome-Based Rubber Tree Genome Provides New Insights into Spurge Genome Evolution and Rubber Biosynthesis.</title>
        <authorList>
            <person name="Liu J."/>
            <person name="Shi C."/>
            <person name="Shi C.C."/>
            <person name="Li W."/>
            <person name="Zhang Q.J."/>
            <person name="Zhang Y."/>
            <person name="Li K."/>
            <person name="Lu H.F."/>
            <person name="Shi C."/>
            <person name="Zhu S.T."/>
            <person name="Xiao Z.Y."/>
            <person name="Nan H."/>
            <person name="Yue Y."/>
            <person name="Zhu X.G."/>
            <person name="Wu Y."/>
            <person name="Hong X.N."/>
            <person name="Fan G.Y."/>
            <person name="Tong Y."/>
            <person name="Zhang D."/>
            <person name="Mao C.L."/>
            <person name="Liu Y.L."/>
            <person name="Hao S.J."/>
            <person name="Liu W.Q."/>
            <person name="Lv M.Q."/>
            <person name="Zhang H.B."/>
            <person name="Liu Y."/>
            <person name="Hu-Tang G.R."/>
            <person name="Wang J.P."/>
            <person name="Wang J.H."/>
            <person name="Sun Y.H."/>
            <person name="Ni S.B."/>
            <person name="Chen W.B."/>
            <person name="Zhang X.C."/>
            <person name="Jiao Y.N."/>
            <person name="Eichler E.E."/>
            <person name="Li G.H."/>
            <person name="Liu X."/>
            <person name="Gao L.Z."/>
        </authorList>
    </citation>
    <scope>NUCLEOTIDE SEQUENCE [LARGE SCALE GENOMIC DNA]</scope>
    <source>
        <strain evidence="9">cv. GT1</strain>
        <tissue evidence="8">Leaf</tissue>
    </source>
</reference>
<dbReference type="GO" id="GO:0045892">
    <property type="term" value="P:negative regulation of DNA-templated transcription"/>
    <property type="evidence" value="ECO:0007669"/>
    <property type="project" value="InterPro"/>
</dbReference>
<evidence type="ECO:0000256" key="1">
    <source>
        <dbReference type="ARBA" id="ARBA00022723"/>
    </source>
</evidence>
<keyword evidence="2" id="KW-0677">Repeat</keyword>
<evidence type="ECO:0000256" key="6">
    <source>
        <dbReference type="SAM" id="MobiDB-lite"/>
    </source>
</evidence>
<evidence type="ECO:0000256" key="3">
    <source>
        <dbReference type="ARBA" id="ARBA00022771"/>
    </source>
</evidence>
<evidence type="ECO:0000313" key="9">
    <source>
        <dbReference type="Proteomes" id="UP000467840"/>
    </source>
</evidence>
<evidence type="ECO:0000256" key="2">
    <source>
        <dbReference type="ARBA" id="ARBA00022737"/>
    </source>
</evidence>
<feature type="compositionally biased region" description="Basic residues" evidence="6">
    <location>
        <begin position="115"/>
        <end position="127"/>
    </location>
</feature>
<dbReference type="GO" id="GO:0003723">
    <property type="term" value="F:RNA binding"/>
    <property type="evidence" value="ECO:0007669"/>
    <property type="project" value="InterPro"/>
</dbReference>
<feature type="domain" description="C3H1-type" evidence="7">
    <location>
        <begin position="174"/>
        <end position="201"/>
    </location>
</feature>
<feature type="region of interest" description="Disordered" evidence="6">
    <location>
        <begin position="50"/>
        <end position="69"/>
    </location>
</feature>
<feature type="compositionally biased region" description="Polar residues" evidence="6">
    <location>
        <begin position="311"/>
        <end position="326"/>
    </location>
</feature>
<organism evidence="8 9">
    <name type="scientific">Hevea brasiliensis</name>
    <name type="common">Para rubber tree</name>
    <name type="synonym">Siphonia brasiliensis</name>
    <dbReference type="NCBI Taxonomy" id="3981"/>
    <lineage>
        <taxon>Eukaryota</taxon>
        <taxon>Viridiplantae</taxon>
        <taxon>Streptophyta</taxon>
        <taxon>Embryophyta</taxon>
        <taxon>Tracheophyta</taxon>
        <taxon>Spermatophyta</taxon>
        <taxon>Magnoliopsida</taxon>
        <taxon>eudicotyledons</taxon>
        <taxon>Gunneridae</taxon>
        <taxon>Pentapetalae</taxon>
        <taxon>rosids</taxon>
        <taxon>fabids</taxon>
        <taxon>Malpighiales</taxon>
        <taxon>Euphorbiaceae</taxon>
        <taxon>Crotonoideae</taxon>
        <taxon>Micrandreae</taxon>
        <taxon>Hevea</taxon>
    </lineage>
</organism>
<dbReference type="InterPro" id="IPR045124">
    <property type="entry name" value="Su(sable)-like"/>
</dbReference>
<name>A0A6A6KV12_HEVBR</name>
<dbReference type="SUPFAM" id="SSF90229">
    <property type="entry name" value="CCCH zinc finger"/>
    <property type="match status" value="2"/>
</dbReference>
<dbReference type="Gene3D" id="2.30.30.1190">
    <property type="match status" value="1"/>
</dbReference>
<comment type="caution">
    <text evidence="8">The sequence shown here is derived from an EMBL/GenBank/DDBJ whole genome shotgun (WGS) entry which is preliminary data.</text>
</comment>
<dbReference type="Pfam" id="PF18044">
    <property type="entry name" value="zf-CCCH_4"/>
    <property type="match status" value="1"/>
</dbReference>
<sequence length="415" mass="44784">MIDTRKVETKDVGDKMASKRKVIAYGDPILVEELGGYKKQKKICETKELKKGSGVKGKKKGKNSAPYAKSGDQIAMNNLLYAVYLAMAHQFVSLKQDAGLRNKKKRGPPSEERKAKKKEKKRKKRAQKNRELGVKRLKLRPVQNPKPLVFCRHYIKGRCQEGENCKFSHDTIPLTKSKPCCHFARHSCLKGDDCPFDHQLSKYPCTNYVSTGSCGRGEDCMFSHKLPLKEDFPSASNVSTPDLKPQSLPGTSNSKKQLDSDGTSHHNAKASPDTVGVSSCKNTEHNVAKSVVNPPVLVPKGITFLSAGKSSVAESSHSVPGSSSLTRNEEFKVGNKTDRSASGSIQNSNEIPRAVPLKSNILSSGESSTDGSRSNSLGSSSSNSAAYVDRSVQASAVAPEKPSAIPPGLSASALG</sequence>
<feature type="region of interest" description="Disordered" evidence="6">
    <location>
        <begin position="311"/>
        <end position="415"/>
    </location>
</feature>
<evidence type="ECO:0000313" key="8">
    <source>
        <dbReference type="EMBL" id="KAF2291873.1"/>
    </source>
</evidence>
<evidence type="ECO:0000256" key="5">
    <source>
        <dbReference type="PROSITE-ProRule" id="PRU00723"/>
    </source>
</evidence>
<dbReference type="PANTHER" id="PTHR13119">
    <property type="entry name" value="ZINC FINGER CCCH DOMAIN-CONTAINING PROTEI"/>
    <property type="match status" value="1"/>
</dbReference>
<dbReference type="InterPro" id="IPR041367">
    <property type="entry name" value="Znf-CCCH_4"/>
</dbReference>
<dbReference type="SMART" id="SM00356">
    <property type="entry name" value="ZnF_C3H1"/>
    <property type="match status" value="3"/>
</dbReference>
<dbReference type="PANTHER" id="PTHR13119:SF12">
    <property type="entry name" value="PROTEIN SUPPRESSOR OF SABLE"/>
    <property type="match status" value="1"/>
</dbReference>
<feature type="compositionally biased region" description="Low complexity" evidence="6">
    <location>
        <begin position="363"/>
        <end position="391"/>
    </location>
</feature>
<evidence type="ECO:0000259" key="7">
    <source>
        <dbReference type="PROSITE" id="PS50103"/>
    </source>
</evidence>
<dbReference type="PROSITE" id="PS50103">
    <property type="entry name" value="ZF_C3H1"/>
    <property type="match status" value="3"/>
</dbReference>
<evidence type="ECO:0000256" key="4">
    <source>
        <dbReference type="ARBA" id="ARBA00022833"/>
    </source>
</evidence>
<feature type="zinc finger region" description="C3H1-type" evidence="5">
    <location>
        <begin position="204"/>
        <end position="227"/>
    </location>
</feature>
<dbReference type="InterPro" id="IPR000571">
    <property type="entry name" value="Znf_CCCH"/>
</dbReference>
<dbReference type="FunFam" id="2.30.30.1190:FF:000010">
    <property type="entry name" value="C3H-type transcription factor"/>
    <property type="match status" value="1"/>
</dbReference>